<evidence type="ECO:0000313" key="4">
    <source>
        <dbReference type="Proteomes" id="UP000183039"/>
    </source>
</evidence>
<proteinExistence type="predicted"/>
<dbReference type="Pfam" id="PF04237">
    <property type="entry name" value="YjbR"/>
    <property type="match status" value="1"/>
</dbReference>
<keyword evidence="3" id="KW-1185">Reference proteome</keyword>
<dbReference type="AlphaFoldDB" id="A0A0S3K7B2"/>
<reference evidence="2 4" key="1">
    <citation type="submission" date="2014-12" db="EMBL/GenBank/DDBJ databases">
        <title>Draft genome sequences of 29 type strains of Enterococci.</title>
        <authorList>
            <person name="Zhong Z."/>
            <person name="Sun Z."/>
            <person name="Liu W."/>
            <person name="Zhang W."/>
            <person name="Zhang H."/>
        </authorList>
    </citation>
    <scope>NUCLEOTIDE SEQUENCE [LARGE SCALE GENOMIC DNA]</scope>
    <source>
        <strain evidence="2 4">DSM 22801</strain>
    </source>
</reference>
<dbReference type="InterPro" id="IPR007351">
    <property type="entry name" value="YjbR"/>
</dbReference>
<sequence length="117" mass="14212">MMKREEIIEYIVETYTIYPEYIFEKFPNYCVFRHKRKKKWFGLIMTIPRNKLYGDEEIKIDVINLKINPELNEIIRNKNGYYQAYHMNKEHWITIDLSAVEDLDQIAGLIDDSFKLT</sequence>
<evidence type="ECO:0000313" key="2">
    <source>
        <dbReference type="EMBL" id="OJG92712.1"/>
    </source>
</evidence>
<dbReference type="InterPro" id="IPR038056">
    <property type="entry name" value="YjbR-like_sf"/>
</dbReference>
<protein>
    <recommendedName>
        <fullName evidence="5">MmcQ family protein</fullName>
    </recommendedName>
</protein>
<name>A0A0S3K7B2_9ENTE</name>
<dbReference type="SUPFAM" id="SSF142906">
    <property type="entry name" value="YjbR-like"/>
    <property type="match status" value="1"/>
</dbReference>
<dbReference type="PANTHER" id="PTHR35145:SF1">
    <property type="entry name" value="CYTOPLASMIC PROTEIN"/>
    <property type="match status" value="1"/>
</dbReference>
<accession>A0A0S3K7B2</accession>
<dbReference type="OrthoDB" id="9789813at2"/>
<evidence type="ECO:0008006" key="5">
    <source>
        <dbReference type="Google" id="ProtNLM"/>
    </source>
</evidence>
<gene>
    <name evidence="1" type="ORF">ATZ33_00835</name>
    <name evidence="2" type="ORF">RV15_GL002657</name>
</gene>
<dbReference type="RefSeq" id="WP_071876716.1">
    <property type="nucleotide sequence ID" value="NZ_JXLC01000004.1"/>
</dbReference>
<evidence type="ECO:0000313" key="3">
    <source>
        <dbReference type="Proteomes" id="UP000065511"/>
    </source>
</evidence>
<dbReference type="Gene3D" id="3.90.1150.30">
    <property type="match status" value="1"/>
</dbReference>
<evidence type="ECO:0000313" key="1">
    <source>
        <dbReference type="EMBL" id="ALR99976.1"/>
    </source>
</evidence>
<dbReference type="InterPro" id="IPR058532">
    <property type="entry name" value="YjbR/MT2646/Rv2570-like"/>
</dbReference>
<dbReference type="Proteomes" id="UP000065511">
    <property type="component" value="Chromosome"/>
</dbReference>
<reference evidence="1 3" key="2">
    <citation type="submission" date="2015-12" db="EMBL/GenBank/DDBJ databases">
        <authorList>
            <person name="Lauer A."/>
            <person name="Humrighouse B."/>
            <person name="Loparev V."/>
            <person name="Shewmaker P.L."/>
            <person name="Whitney A.M."/>
            <person name="McLaughlin R.W."/>
        </authorList>
    </citation>
    <scope>NUCLEOTIDE SEQUENCE [LARGE SCALE GENOMIC DNA]</scope>
    <source>
        <strain evidence="1 3">LMG 23085</strain>
    </source>
</reference>
<dbReference type="EMBL" id="CP013614">
    <property type="protein sequence ID" value="ALR99976.1"/>
    <property type="molecule type" value="Genomic_DNA"/>
</dbReference>
<dbReference type="KEGG" id="ess:ATZ33_00835"/>
<dbReference type="PANTHER" id="PTHR35145">
    <property type="entry name" value="CYTOPLASMIC PROTEIN-RELATED"/>
    <property type="match status" value="1"/>
</dbReference>
<dbReference type="EMBL" id="JXLC01000004">
    <property type="protein sequence ID" value="OJG92712.1"/>
    <property type="molecule type" value="Genomic_DNA"/>
</dbReference>
<dbReference type="Proteomes" id="UP000183039">
    <property type="component" value="Unassembled WGS sequence"/>
</dbReference>
<organism evidence="2 4">
    <name type="scientific">Enterococcus silesiacus</name>
    <dbReference type="NCBI Taxonomy" id="332949"/>
    <lineage>
        <taxon>Bacteria</taxon>
        <taxon>Bacillati</taxon>
        <taxon>Bacillota</taxon>
        <taxon>Bacilli</taxon>
        <taxon>Lactobacillales</taxon>
        <taxon>Enterococcaceae</taxon>
        <taxon>Enterococcus</taxon>
    </lineage>
</organism>